<dbReference type="STRING" id="1115515.EV102420_30_00150"/>
<dbReference type="InterPro" id="IPR036388">
    <property type="entry name" value="WH-like_DNA-bd_sf"/>
</dbReference>
<feature type="domain" description="HTH marR-type" evidence="4">
    <location>
        <begin position="21"/>
        <end position="154"/>
    </location>
</feature>
<dbReference type="GO" id="GO:0003677">
    <property type="term" value="F:DNA binding"/>
    <property type="evidence" value="ECO:0007669"/>
    <property type="project" value="UniProtKB-KW"/>
</dbReference>
<gene>
    <name evidence="5" type="primary">marR</name>
    <name evidence="5" type="ORF">EV102420_30_00150</name>
</gene>
<dbReference type="Gene3D" id="1.10.10.10">
    <property type="entry name" value="Winged helix-like DNA-binding domain superfamily/Winged helix DNA-binding domain"/>
    <property type="match status" value="1"/>
</dbReference>
<dbReference type="PRINTS" id="PR00598">
    <property type="entry name" value="HTHMARR"/>
</dbReference>
<dbReference type="PANTHER" id="PTHR33164">
    <property type="entry name" value="TRANSCRIPTIONAL REGULATOR, MARR FAMILY"/>
    <property type="match status" value="1"/>
</dbReference>
<evidence type="ECO:0000313" key="5">
    <source>
        <dbReference type="EMBL" id="GAL60128.1"/>
    </source>
</evidence>
<keyword evidence="6" id="KW-1185">Reference proteome</keyword>
<dbReference type="InterPro" id="IPR036390">
    <property type="entry name" value="WH_DNA-bd_sf"/>
</dbReference>
<dbReference type="InterPro" id="IPR000835">
    <property type="entry name" value="HTH_MarR-typ"/>
</dbReference>
<dbReference type="AlphaFoldDB" id="A0A090V7M3"/>
<keyword evidence="1" id="KW-0805">Transcription regulation</keyword>
<evidence type="ECO:0000256" key="1">
    <source>
        <dbReference type="ARBA" id="ARBA00023015"/>
    </source>
</evidence>
<dbReference type="GO" id="GO:0003700">
    <property type="term" value="F:DNA-binding transcription factor activity"/>
    <property type="evidence" value="ECO:0007669"/>
    <property type="project" value="InterPro"/>
</dbReference>
<dbReference type="EMBL" id="BBMZ01000030">
    <property type="protein sequence ID" value="GAL60128.1"/>
    <property type="molecule type" value="Genomic_DNA"/>
</dbReference>
<evidence type="ECO:0000256" key="3">
    <source>
        <dbReference type="ARBA" id="ARBA00023163"/>
    </source>
</evidence>
<dbReference type="Pfam" id="PF01047">
    <property type="entry name" value="MarR"/>
    <property type="match status" value="1"/>
</dbReference>
<keyword evidence="2" id="KW-0238">DNA-binding</keyword>
<dbReference type="eggNOG" id="COG1846">
    <property type="taxonomic scope" value="Bacteria"/>
</dbReference>
<keyword evidence="3" id="KW-0804">Transcription</keyword>
<comment type="caution">
    <text evidence="5">The sequence shown here is derived from an EMBL/GenBank/DDBJ whole genome shotgun (WGS) entry which is preliminary data.</text>
</comment>
<dbReference type="PANTHER" id="PTHR33164:SF87">
    <property type="entry name" value="MULTIPLE ANTIBIOTIC RESISTANCE PROTEIN MARR"/>
    <property type="match status" value="1"/>
</dbReference>
<evidence type="ECO:0000313" key="6">
    <source>
        <dbReference type="Proteomes" id="UP000029462"/>
    </source>
</evidence>
<protein>
    <submittedName>
        <fullName evidence="5">Transcriptional repressor MarR</fullName>
    </submittedName>
</protein>
<evidence type="ECO:0000259" key="4">
    <source>
        <dbReference type="PROSITE" id="PS50995"/>
    </source>
</evidence>
<accession>A0A090V7M3</accession>
<reference evidence="5 6" key="1">
    <citation type="submission" date="2014-09" db="EMBL/GenBank/DDBJ databases">
        <title>Whole genome shotgun sequence of Escherichia vulneris NBRC 102420.</title>
        <authorList>
            <person name="Yoshida Y."/>
            <person name="Hosoyama A."/>
            <person name="Tsuchikane K."/>
            <person name="Ohji S."/>
            <person name="Ichikawa N."/>
            <person name="Kimura A."/>
            <person name="Yamazoe A."/>
            <person name="Ezaki T."/>
            <person name="Fujita N."/>
        </authorList>
    </citation>
    <scope>NUCLEOTIDE SEQUENCE [LARGE SCALE GENOMIC DNA]</scope>
    <source>
        <strain evidence="5 6">NBRC 102420</strain>
    </source>
</reference>
<dbReference type="GO" id="GO:0006950">
    <property type="term" value="P:response to stress"/>
    <property type="evidence" value="ECO:0007669"/>
    <property type="project" value="TreeGrafter"/>
</dbReference>
<dbReference type="InterPro" id="IPR023187">
    <property type="entry name" value="Tscrpt_reg_MarR-type_CS"/>
</dbReference>
<organism evidence="5 6">
    <name type="scientific">Pseudescherichia vulneris NBRC 102420</name>
    <dbReference type="NCBI Taxonomy" id="1115515"/>
    <lineage>
        <taxon>Bacteria</taxon>
        <taxon>Pseudomonadati</taxon>
        <taxon>Pseudomonadota</taxon>
        <taxon>Gammaproteobacteria</taxon>
        <taxon>Enterobacterales</taxon>
        <taxon>Enterobacteriaceae</taxon>
        <taxon>Pseudescherichia</taxon>
    </lineage>
</organism>
<sequence>MTNLLAGATIVKSTSDLFNEIIPLGRLIHMVNQKKDRLLNDYLSPLDITATQFKVLCSIRCATCITPVELKKVLSVDLGALTRMLDRLVCKGWIERQPNPHDKRGVLIQLTADGAALCEQGHKLVGQDLHQELTKNLTADEVATLEYLLKKILP</sequence>
<dbReference type="SMART" id="SM00347">
    <property type="entry name" value="HTH_MARR"/>
    <property type="match status" value="1"/>
</dbReference>
<dbReference type="SUPFAM" id="SSF46785">
    <property type="entry name" value="Winged helix' DNA-binding domain"/>
    <property type="match status" value="1"/>
</dbReference>
<dbReference type="PROSITE" id="PS01117">
    <property type="entry name" value="HTH_MARR_1"/>
    <property type="match status" value="1"/>
</dbReference>
<name>A0A090V7M3_PSEVU</name>
<dbReference type="PROSITE" id="PS50995">
    <property type="entry name" value="HTH_MARR_2"/>
    <property type="match status" value="1"/>
</dbReference>
<dbReference type="Proteomes" id="UP000029462">
    <property type="component" value="Unassembled WGS sequence"/>
</dbReference>
<dbReference type="NCBIfam" id="NF008565">
    <property type="entry name" value="PRK11512.1"/>
    <property type="match status" value="1"/>
</dbReference>
<evidence type="ECO:0000256" key="2">
    <source>
        <dbReference type="ARBA" id="ARBA00023125"/>
    </source>
</evidence>
<proteinExistence type="predicted"/>
<dbReference type="InterPro" id="IPR039422">
    <property type="entry name" value="MarR/SlyA-like"/>
</dbReference>